<dbReference type="UniPathway" id="UPA00152"/>
<dbReference type="InterPro" id="IPR011835">
    <property type="entry name" value="GS/SS"/>
</dbReference>
<feature type="region of interest" description="Disordered" evidence="9">
    <location>
        <begin position="64"/>
        <end position="99"/>
    </location>
</feature>
<dbReference type="EnsemblPlants" id="Pp3c1_8710V3.1">
    <property type="protein sequence ID" value="Pp3c1_8710V3.1"/>
    <property type="gene ID" value="Pp3c1_8710"/>
</dbReference>
<dbReference type="PANTHER" id="PTHR46083">
    <property type="match status" value="1"/>
</dbReference>
<evidence type="ECO:0000256" key="5">
    <source>
        <dbReference type="ARBA" id="ARBA00022679"/>
    </source>
</evidence>
<dbReference type="PANTHER" id="PTHR46083:SF2">
    <property type="entry name" value="STARCH SYNTHASE 4, CHLOROPLASTIC_AMYLOPLASTIC-RELATED"/>
    <property type="match status" value="1"/>
</dbReference>
<comment type="subcellular location">
    <subcellularLocation>
        <location evidence="8">Plastid</location>
        <location evidence="8">Chloroplast</location>
    </subcellularLocation>
    <subcellularLocation>
        <location evidence="8">Plastid</location>
        <location evidence="8">Amyloplast</location>
    </subcellularLocation>
</comment>
<evidence type="ECO:0000259" key="11">
    <source>
        <dbReference type="Pfam" id="PF08323"/>
    </source>
</evidence>
<reference evidence="12 14" key="1">
    <citation type="journal article" date="2008" name="Science">
        <title>The Physcomitrella genome reveals evolutionary insights into the conquest of land by plants.</title>
        <authorList>
            <person name="Rensing S."/>
            <person name="Lang D."/>
            <person name="Zimmer A."/>
            <person name="Terry A."/>
            <person name="Salamov A."/>
            <person name="Shapiro H."/>
            <person name="Nishiyama T."/>
            <person name="Perroud P.-F."/>
            <person name="Lindquist E."/>
            <person name="Kamisugi Y."/>
            <person name="Tanahashi T."/>
            <person name="Sakakibara K."/>
            <person name="Fujita T."/>
            <person name="Oishi K."/>
            <person name="Shin-I T."/>
            <person name="Kuroki Y."/>
            <person name="Toyoda A."/>
            <person name="Suzuki Y."/>
            <person name="Hashimoto A."/>
            <person name="Yamaguchi K."/>
            <person name="Sugano A."/>
            <person name="Kohara Y."/>
            <person name="Fujiyama A."/>
            <person name="Anterola A."/>
            <person name="Aoki S."/>
            <person name="Ashton N."/>
            <person name="Barbazuk W.B."/>
            <person name="Barker E."/>
            <person name="Bennetzen J."/>
            <person name="Bezanilla M."/>
            <person name="Blankenship R."/>
            <person name="Cho S.H."/>
            <person name="Dutcher S."/>
            <person name="Estelle M."/>
            <person name="Fawcett J.A."/>
            <person name="Gundlach H."/>
            <person name="Hanada K."/>
            <person name="Heyl A."/>
            <person name="Hicks K.A."/>
            <person name="Hugh J."/>
            <person name="Lohr M."/>
            <person name="Mayer K."/>
            <person name="Melkozernov A."/>
            <person name="Murata T."/>
            <person name="Nelson D."/>
            <person name="Pils B."/>
            <person name="Prigge M."/>
            <person name="Reiss B."/>
            <person name="Renner T."/>
            <person name="Rombauts S."/>
            <person name="Rushton P."/>
            <person name="Sanderfoot A."/>
            <person name="Schween G."/>
            <person name="Shiu S.-H."/>
            <person name="Stueber K."/>
            <person name="Theodoulou F.L."/>
            <person name="Tu H."/>
            <person name="Van de Peer Y."/>
            <person name="Verrier P.J."/>
            <person name="Waters E."/>
            <person name="Wood A."/>
            <person name="Yang L."/>
            <person name="Cove D."/>
            <person name="Cuming A."/>
            <person name="Hasebe M."/>
            <person name="Lucas S."/>
            <person name="Mishler D.B."/>
            <person name="Reski R."/>
            <person name="Grigoriev I."/>
            <person name="Quatrano R.S."/>
            <person name="Boore J.L."/>
        </authorList>
    </citation>
    <scope>NUCLEOTIDE SEQUENCE [LARGE SCALE GENOMIC DNA]</scope>
    <source>
        <strain evidence="13 14">cv. Gransden 2004</strain>
    </source>
</reference>
<evidence type="ECO:0000256" key="1">
    <source>
        <dbReference type="ARBA" id="ARBA00001478"/>
    </source>
</evidence>
<keyword evidence="8" id="KW-0035">Amyloplast</keyword>
<keyword evidence="7" id="KW-0809">Transit peptide</keyword>
<evidence type="ECO:0000256" key="3">
    <source>
        <dbReference type="ARBA" id="ARBA00010281"/>
    </source>
</evidence>
<evidence type="ECO:0000256" key="8">
    <source>
        <dbReference type="RuleBase" id="RU361232"/>
    </source>
</evidence>
<keyword evidence="6 8" id="KW-0750">Starch biosynthesis</keyword>
<keyword evidence="5" id="KW-0808">Transferase</keyword>
<dbReference type="InterPro" id="IPR001296">
    <property type="entry name" value="Glyco_trans_1"/>
</dbReference>
<dbReference type="Gene3D" id="3.40.50.2000">
    <property type="entry name" value="Glycogen Phosphorylase B"/>
    <property type="match status" value="2"/>
</dbReference>
<proteinExistence type="inferred from homology"/>
<reference evidence="12 14" key="2">
    <citation type="journal article" date="2018" name="Plant J.">
        <title>The Physcomitrella patens chromosome-scale assembly reveals moss genome structure and evolution.</title>
        <authorList>
            <person name="Lang D."/>
            <person name="Ullrich K.K."/>
            <person name="Murat F."/>
            <person name="Fuchs J."/>
            <person name="Jenkins J."/>
            <person name="Haas F.B."/>
            <person name="Piednoel M."/>
            <person name="Gundlach H."/>
            <person name="Van Bel M."/>
            <person name="Meyberg R."/>
            <person name="Vives C."/>
            <person name="Morata J."/>
            <person name="Symeonidi A."/>
            <person name="Hiss M."/>
            <person name="Muchero W."/>
            <person name="Kamisugi Y."/>
            <person name="Saleh O."/>
            <person name="Blanc G."/>
            <person name="Decker E.L."/>
            <person name="van Gessel N."/>
            <person name="Grimwood J."/>
            <person name="Hayes R.D."/>
            <person name="Graham S.W."/>
            <person name="Gunter L.E."/>
            <person name="McDaniel S.F."/>
            <person name="Hoernstein S.N.W."/>
            <person name="Larsson A."/>
            <person name="Li F.W."/>
            <person name="Perroud P.F."/>
            <person name="Phillips J."/>
            <person name="Ranjan P."/>
            <person name="Rokshar D.S."/>
            <person name="Rothfels C.J."/>
            <person name="Schneider L."/>
            <person name="Shu S."/>
            <person name="Stevenson D.W."/>
            <person name="Thummler F."/>
            <person name="Tillich M."/>
            <person name="Villarreal Aguilar J.C."/>
            <person name="Widiez T."/>
            <person name="Wong G.K."/>
            <person name="Wymore A."/>
            <person name="Zhang Y."/>
            <person name="Zimmer A.D."/>
            <person name="Quatrano R.S."/>
            <person name="Mayer K.F.X."/>
            <person name="Goodstein D."/>
            <person name="Casacuberta J.M."/>
            <person name="Vandepoele K."/>
            <person name="Reski R."/>
            <person name="Cuming A.C."/>
            <person name="Tuskan G.A."/>
            <person name="Maumus F."/>
            <person name="Salse J."/>
            <person name="Schmutz J."/>
            <person name="Rensing S.A."/>
        </authorList>
    </citation>
    <scope>NUCLEOTIDE SEQUENCE [LARGE SCALE GENOMIC DNA]</scope>
    <source>
        <strain evidence="13 14">cv. Gransden 2004</strain>
    </source>
</reference>
<keyword evidence="14" id="KW-1185">Reference proteome</keyword>
<gene>
    <name evidence="13" type="primary">LOC112281308</name>
    <name evidence="12" type="ORF">PHYPA_000401</name>
</gene>
<evidence type="ECO:0000313" key="14">
    <source>
        <dbReference type="Proteomes" id="UP000006727"/>
    </source>
</evidence>
<reference evidence="13" key="3">
    <citation type="submission" date="2020-12" db="UniProtKB">
        <authorList>
            <consortium name="EnsemblPlants"/>
        </authorList>
    </citation>
    <scope>IDENTIFICATION</scope>
</reference>
<dbReference type="Pfam" id="PF00534">
    <property type="entry name" value="Glycos_transf_1"/>
    <property type="match status" value="1"/>
</dbReference>
<dbReference type="SUPFAM" id="SSF53756">
    <property type="entry name" value="UDP-Glycosyltransferase/glycogen phosphorylase"/>
    <property type="match status" value="1"/>
</dbReference>
<dbReference type="FunFam" id="3.40.50.2000:FF:000260">
    <property type="entry name" value="Starch synthase, chloroplastic/amyloplastic"/>
    <property type="match status" value="1"/>
</dbReference>
<evidence type="ECO:0000256" key="9">
    <source>
        <dbReference type="SAM" id="MobiDB-lite"/>
    </source>
</evidence>
<dbReference type="RefSeq" id="XP_024373456.1">
    <property type="nucleotide sequence ID" value="XM_024517688.2"/>
</dbReference>
<dbReference type="Gramene" id="Pp3c1_8710V3.1">
    <property type="protein sequence ID" value="Pp3c1_8710V3.1"/>
    <property type="gene ID" value="Pp3c1_8710"/>
</dbReference>
<dbReference type="GO" id="GO:0009011">
    <property type="term" value="F:alpha-1,4-glucan glucosyltransferase (ADP-glucose donor) activity"/>
    <property type="evidence" value="ECO:0007669"/>
    <property type="project" value="UniProtKB-EC"/>
</dbReference>
<sequence length="693" mass="77710">MSTTVALGIGSITTFVRVFPHNFFSFGQMKHGCRVSLEDAATVSRCGSFRFLFTPLSTTCGIRSRNSSSKRDQVKRMRGRQSRSEVNNRMGRHGRDGPTTVQDIQKLATAAEESLPLGDGGGLCFLESSAPNGASNVEDEEKGGNGAFSGIPAEKVTKELQSVAWRREKRLRDIYVSFADEADEELVSEFMNLLQPKKRPGLHVIHIAAEIAPVAKVGGLGDVLTGLCRSLQKKGHLVEAILPKYDCMDYSRIINLRELDLELPSFFDGHMHKNKVWSGIVEGIPVYFIEPLHPAKFFRRGEYYAEPDDFRRFTYFSRAAMEFILQSGKRPDIIHSHDWQTSVVAPLYWNVYVPLGLDSARLAFTCHNFLYQGIENSEAIAACGLTVQDLMSPDQMQDNFFHNKINLLKGAIVFSNVVTTVSPTYAQEVLSPEGGKGLHGTLGAHSKKFFGILNGIDVEVWNPATDTLIDYQFTADNIDGKFVNKQKLRERLGLGNQGGDERRPLVGCVTRLAPQKGVHLIKHAIHRTLEKGGQFILLGSSNLPEVQHEFEVIARQFENHPQIRLVLKYDETLSHAIYSAADVFVIPSIFEPCGLTQMISMRYGTIPVVRRTGGLADSVFDVDDERIPQEKKNGFVFDDANEGSFNSGLDRALNYYIQRPEWWQDLVRKAMLVDFSWDSSADRYVDLYRLVLK</sequence>
<keyword evidence="4 8" id="KW-0328">Glycosyltransferase</keyword>
<feature type="domain" description="Starch synthase catalytic" evidence="11">
    <location>
        <begin position="203"/>
        <end position="442"/>
    </location>
</feature>
<dbReference type="NCBIfam" id="NF001905">
    <property type="entry name" value="PRK00654.2-4"/>
    <property type="match status" value="1"/>
</dbReference>
<feature type="domain" description="Glycosyl transferase family 1" evidence="10">
    <location>
        <begin position="500"/>
        <end position="656"/>
    </location>
</feature>
<dbReference type="HAMAP" id="MF_00484">
    <property type="entry name" value="Glycogen_synth"/>
    <property type="match status" value="1"/>
</dbReference>
<evidence type="ECO:0000259" key="10">
    <source>
        <dbReference type="Pfam" id="PF00534"/>
    </source>
</evidence>
<dbReference type="GO" id="GO:0009501">
    <property type="term" value="C:amyloplast"/>
    <property type="evidence" value="ECO:0007669"/>
    <property type="project" value="UniProtKB-SubCell"/>
</dbReference>
<dbReference type="AlphaFoldDB" id="A0A2K1L7H6"/>
<evidence type="ECO:0000313" key="12">
    <source>
        <dbReference type="EMBL" id="PNR61977.1"/>
    </source>
</evidence>
<evidence type="ECO:0000256" key="4">
    <source>
        <dbReference type="ARBA" id="ARBA00022676"/>
    </source>
</evidence>
<dbReference type="InterPro" id="IPR013534">
    <property type="entry name" value="Starch_synth_cat_dom"/>
</dbReference>
<dbReference type="GeneID" id="112281308"/>
<evidence type="ECO:0000256" key="6">
    <source>
        <dbReference type="ARBA" id="ARBA00022922"/>
    </source>
</evidence>
<comment type="pathway">
    <text evidence="2 8">Glycan biosynthesis; starch biosynthesis.</text>
</comment>
<dbReference type="CDD" id="cd03791">
    <property type="entry name" value="GT5_Glycogen_synthase_DULL1-like"/>
    <property type="match status" value="1"/>
</dbReference>
<comment type="similarity">
    <text evidence="3 8">Belongs to the glycosyltransferase 1 family. Bacterial/plant glycogen synthase subfamily.</text>
</comment>
<dbReference type="GO" id="GO:0009507">
    <property type="term" value="C:chloroplast"/>
    <property type="evidence" value="ECO:0007669"/>
    <property type="project" value="UniProtKB-SubCell"/>
</dbReference>
<protein>
    <recommendedName>
        <fullName evidence="8">Starch synthase, chloroplastic/amyloplastic</fullName>
        <ecNumber evidence="8">2.4.1.-</ecNumber>
    </recommendedName>
</protein>
<keyword evidence="8" id="KW-0934">Plastid</keyword>
<evidence type="ECO:0000256" key="7">
    <source>
        <dbReference type="ARBA" id="ARBA00022946"/>
    </source>
</evidence>
<dbReference type="EC" id="2.4.1.-" evidence="8"/>
<comment type="catalytic activity">
    <reaction evidence="1">
        <text>[(1-&gt;4)-alpha-D-glucosyl](n) + ADP-alpha-D-glucose = [(1-&gt;4)-alpha-D-glucosyl](n+1) + ADP + H(+)</text>
        <dbReference type="Rhea" id="RHEA:18189"/>
        <dbReference type="Rhea" id="RHEA-COMP:9584"/>
        <dbReference type="Rhea" id="RHEA-COMP:9587"/>
        <dbReference type="ChEBI" id="CHEBI:15378"/>
        <dbReference type="ChEBI" id="CHEBI:15444"/>
        <dbReference type="ChEBI" id="CHEBI:57498"/>
        <dbReference type="ChEBI" id="CHEBI:456216"/>
        <dbReference type="EC" id="2.4.1.21"/>
    </reaction>
</comment>
<dbReference type="Pfam" id="PF08323">
    <property type="entry name" value="Glyco_transf_5"/>
    <property type="match status" value="1"/>
</dbReference>
<dbReference type="EMBL" id="ABEU02000001">
    <property type="protein sequence ID" value="PNR61977.1"/>
    <property type="molecule type" value="Genomic_DNA"/>
</dbReference>
<keyword evidence="8" id="KW-0150">Chloroplast</keyword>
<dbReference type="STRING" id="3218.A0A2K1L7H6"/>
<dbReference type="GO" id="GO:0004373">
    <property type="term" value="F:alpha-1,4-glucan glucosyltransferase (UDP-glucose donor) activity"/>
    <property type="evidence" value="ECO:0007669"/>
    <property type="project" value="InterPro"/>
</dbReference>
<evidence type="ECO:0000256" key="2">
    <source>
        <dbReference type="ARBA" id="ARBA00004727"/>
    </source>
</evidence>
<organism evidence="12">
    <name type="scientific">Physcomitrium patens</name>
    <name type="common">Spreading-leaved earth moss</name>
    <name type="synonym">Physcomitrella patens</name>
    <dbReference type="NCBI Taxonomy" id="3218"/>
    <lineage>
        <taxon>Eukaryota</taxon>
        <taxon>Viridiplantae</taxon>
        <taxon>Streptophyta</taxon>
        <taxon>Embryophyta</taxon>
        <taxon>Bryophyta</taxon>
        <taxon>Bryophytina</taxon>
        <taxon>Bryopsida</taxon>
        <taxon>Funariidae</taxon>
        <taxon>Funariales</taxon>
        <taxon>Funariaceae</taxon>
        <taxon>Physcomitrium</taxon>
    </lineage>
</organism>
<dbReference type="NCBIfam" id="TIGR02095">
    <property type="entry name" value="glgA"/>
    <property type="match status" value="1"/>
</dbReference>
<evidence type="ECO:0000313" key="13">
    <source>
        <dbReference type="EnsemblPlants" id="Pp3c1_8710V3.1"/>
    </source>
</evidence>
<dbReference type="Proteomes" id="UP000006727">
    <property type="component" value="Chromosome 1"/>
</dbReference>
<accession>A0A2K1L7H6</accession>
<name>A0A2K1L7H6_PHYPA</name>
<dbReference type="GO" id="GO:0019252">
    <property type="term" value="P:starch biosynthetic process"/>
    <property type="evidence" value="ECO:0007669"/>
    <property type="project" value="UniProtKB-UniRule"/>
</dbReference>